<proteinExistence type="predicted"/>
<protein>
    <submittedName>
        <fullName evidence="2">Uncharacterized protein</fullName>
    </submittedName>
</protein>
<name>A0AAV9RZ13_9TELE</name>
<dbReference type="EMBL" id="JAHHUM010001168">
    <property type="protein sequence ID" value="KAK5614240.1"/>
    <property type="molecule type" value="Genomic_DNA"/>
</dbReference>
<dbReference type="AlphaFoldDB" id="A0AAV9RZ13"/>
<organism evidence="2 3">
    <name type="scientific">Crenichthys baileyi</name>
    <name type="common">White River springfish</name>
    <dbReference type="NCBI Taxonomy" id="28760"/>
    <lineage>
        <taxon>Eukaryota</taxon>
        <taxon>Metazoa</taxon>
        <taxon>Chordata</taxon>
        <taxon>Craniata</taxon>
        <taxon>Vertebrata</taxon>
        <taxon>Euteleostomi</taxon>
        <taxon>Actinopterygii</taxon>
        <taxon>Neopterygii</taxon>
        <taxon>Teleostei</taxon>
        <taxon>Neoteleostei</taxon>
        <taxon>Acanthomorphata</taxon>
        <taxon>Ovalentaria</taxon>
        <taxon>Atherinomorphae</taxon>
        <taxon>Cyprinodontiformes</taxon>
        <taxon>Goodeidae</taxon>
        <taxon>Crenichthys</taxon>
    </lineage>
</organism>
<sequence length="157" mass="17745">MQKAKANLLGASSSNPLISSRHDYASTHSSQQDAVIATLSKLINDHSDTLEKMVSEKIVETSMKIEGLKKTVDFVCNELKDTQKKVEAINTCLKEKEGIVERLKARSEELKNYIRWILQLYGVDEDQMSEKRTDYPAGPWFWLTGRVNAACKGTPPW</sequence>
<feature type="coiled-coil region" evidence="1">
    <location>
        <begin position="65"/>
        <end position="113"/>
    </location>
</feature>
<evidence type="ECO:0000313" key="3">
    <source>
        <dbReference type="Proteomes" id="UP001311232"/>
    </source>
</evidence>
<keyword evidence="3" id="KW-1185">Reference proteome</keyword>
<evidence type="ECO:0000256" key="1">
    <source>
        <dbReference type="SAM" id="Coils"/>
    </source>
</evidence>
<comment type="caution">
    <text evidence="2">The sequence shown here is derived from an EMBL/GenBank/DDBJ whole genome shotgun (WGS) entry which is preliminary data.</text>
</comment>
<dbReference type="Proteomes" id="UP001311232">
    <property type="component" value="Unassembled WGS sequence"/>
</dbReference>
<gene>
    <name evidence="2" type="ORF">CRENBAI_006205</name>
</gene>
<keyword evidence="1" id="KW-0175">Coiled coil</keyword>
<reference evidence="2 3" key="1">
    <citation type="submission" date="2021-06" db="EMBL/GenBank/DDBJ databases">
        <authorList>
            <person name="Palmer J.M."/>
        </authorList>
    </citation>
    <scope>NUCLEOTIDE SEQUENCE [LARGE SCALE GENOMIC DNA]</scope>
    <source>
        <strain evidence="2 3">MEX-2019</strain>
        <tissue evidence="2">Muscle</tissue>
    </source>
</reference>
<evidence type="ECO:0000313" key="2">
    <source>
        <dbReference type="EMBL" id="KAK5614240.1"/>
    </source>
</evidence>
<accession>A0AAV9RZ13</accession>